<accession>A0A9N7YXD8</accession>
<feature type="region of interest" description="Disordered" evidence="1">
    <location>
        <begin position="710"/>
        <end position="740"/>
    </location>
</feature>
<reference evidence="2" key="1">
    <citation type="submission" date="2020-03" db="EMBL/GenBank/DDBJ databases">
        <authorList>
            <person name="Weist P."/>
        </authorList>
    </citation>
    <scope>NUCLEOTIDE SEQUENCE</scope>
</reference>
<gene>
    <name evidence="2" type="ORF">PLEPLA_LOCUS28970</name>
</gene>
<evidence type="ECO:0000256" key="1">
    <source>
        <dbReference type="SAM" id="MobiDB-lite"/>
    </source>
</evidence>
<dbReference type="Proteomes" id="UP001153269">
    <property type="component" value="Unassembled WGS sequence"/>
</dbReference>
<dbReference type="AlphaFoldDB" id="A0A9N7YXD8"/>
<dbReference type="PANTHER" id="PTHR45795">
    <property type="entry name" value="EARLY GAMETOCYTE ENRICHED PHOSPHOPROTEIN EGXP"/>
    <property type="match status" value="1"/>
</dbReference>
<evidence type="ECO:0000313" key="3">
    <source>
        <dbReference type="Proteomes" id="UP001153269"/>
    </source>
</evidence>
<organism evidence="2 3">
    <name type="scientific">Pleuronectes platessa</name>
    <name type="common">European plaice</name>
    <dbReference type="NCBI Taxonomy" id="8262"/>
    <lineage>
        <taxon>Eukaryota</taxon>
        <taxon>Metazoa</taxon>
        <taxon>Chordata</taxon>
        <taxon>Craniata</taxon>
        <taxon>Vertebrata</taxon>
        <taxon>Euteleostomi</taxon>
        <taxon>Actinopterygii</taxon>
        <taxon>Neopterygii</taxon>
        <taxon>Teleostei</taxon>
        <taxon>Neoteleostei</taxon>
        <taxon>Acanthomorphata</taxon>
        <taxon>Carangaria</taxon>
        <taxon>Pleuronectiformes</taxon>
        <taxon>Pleuronectoidei</taxon>
        <taxon>Pleuronectidae</taxon>
        <taxon>Pleuronectes</taxon>
    </lineage>
</organism>
<name>A0A9N7YXD8_PLEPL</name>
<feature type="compositionally biased region" description="Basic and acidic residues" evidence="1">
    <location>
        <begin position="889"/>
        <end position="899"/>
    </location>
</feature>
<feature type="region of interest" description="Disordered" evidence="1">
    <location>
        <begin position="212"/>
        <end position="238"/>
    </location>
</feature>
<dbReference type="EMBL" id="CADEAL010002580">
    <property type="protein sequence ID" value="CAB1441185.1"/>
    <property type="molecule type" value="Genomic_DNA"/>
</dbReference>
<feature type="compositionally biased region" description="Basic and acidic residues" evidence="1">
    <location>
        <begin position="931"/>
        <end position="942"/>
    </location>
</feature>
<feature type="compositionally biased region" description="Basic and acidic residues" evidence="1">
    <location>
        <begin position="728"/>
        <end position="737"/>
    </location>
</feature>
<feature type="compositionally biased region" description="Basic residues" evidence="1">
    <location>
        <begin position="902"/>
        <end position="911"/>
    </location>
</feature>
<protein>
    <submittedName>
        <fullName evidence="2">Uncharacterized protein</fullName>
    </submittedName>
</protein>
<feature type="compositionally biased region" description="Pro residues" evidence="1">
    <location>
        <begin position="834"/>
        <end position="845"/>
    </location>
</feature>
<feature type="region of interest" description="Disordered" evidence="1">
    <location>
        <begin position="889"/>
        <end position="968"/>
    </location>
</feature>
<evidence type="ECO:0000313" key="2">
    <source>
        <dbReference type="EMBL" id="CAB1441185.1"/>
    </source>
</evidence>
<sequence length="982" mass="105043">MDFRPVFRCLSTKVLCLKVSAAALAVAQRNLRSTTAFALKRPEAVREEAKARILQAEGDPECWQLVLSESQLQFGKYRGQTFKWLLRHDVGYACEILVYHMQEREVGDTSQSPLAVNKDALASYARLFPQMMQLIQWRQMCEGFVSVRGMDRTLVGFGAHAGMSLQALYESTSTVCQTYMRWLKAQQCGMGSLMHTVKVYILGREKEGSAAGLSAVATPPPAPPAQQRASRPASSAGSAAQIIELSDDDDLFTAAVEDDTLLSRAGPSVAGSTRPGPNWAGPVGDGPGIEAIYRNEPRGPPVAEEQQQVVEEVVLGPDGHGGYQHAAHLAQALVALRERPYVTQREVREIGALWQKLSDRDKAPISFPPRHQKQQRRAAAQFPDASRLLQAIFLELCGIHQEGRTIAGVRVNRWGVIMTDYRRIRENFFNTWGLSKAAPVQLLEVNQRTLMQWNHKRSKQRMVEIVRQGLQASASHLVASTSASHTIASSSAAHTIASSSAAHAIASSSAAHAIASTSAAHTIASSSAAHTIASSSAAHTIASSSAAHAIASTSAAHTIASSSAAHTIASSSAAHAIASTSAAHTIASSSAAHAIASSSAAHAIASSSAAHAIASSSAAHTIASSSAAHAIASTSAAHTIASSSAAHTIASSSAAHTIASSSAAHTIASSSAAHAIASSSAAHTIASTSAAHTIASSSAAHAVASTSASDAVASTSAAVPKTTAWQRKVREEQERRRAAMGLPTKSWKKREHFICKRCGQPKTREYGHSRYRSQHFCSRAEGRSVEDWLEEKRAEEVAQRQQVSDPIPCTAPDTLPTSLSFVNRVDRLVVCRPPKLPGPLRPPPANREGSKMRAVSNEGPGGKSPQEWLKSRGDVPIPRTTLWRMKKALDRPKEEEGQTKPRTQHKVRACKRYGQPPFKDYSHSQLNLLRGKGEGGDKEGAEVGKAARRGRRSSGKGESSKRRTRNHKRAAQCVCVCFLFRK</sequence>
<dbReference type="InterPro" id="IPR053300">
    <property type="entry name" value="Homeobox-like_regulator"/>
</dbReference>
<proteinExistence type="predicted"/>
<dbReference type="PANTHER" id="PTHR45795:SF1">
    <property type="entry name" value="MACRO DOMAIN-CONTAINING PROTEIN"/>
    <property type="match status" value="1"/>
</dbReference>
<feature type="compositionally biased region" description="Low complexity" evidence="1">
    <location>
        <begin position="225"/>
        <end position="238"/>
    </location>
</feature>
<feature type="region of interest" description="Disordered" evidence="1">
    <location>
        <begin position="834"/>
        <end position="873"/>
    </location>
</feature>
<comment type="caution">
    <text evidence="2">The sequence shown here is derived from an EMBL/GenBank/DDBJ whole genome shotgun (WGS) entry which is preliminary data.</text>
</comment>
<feature type="region of interest" description="Disordered" evidence="1">
    <location>
        <begin position="265"/>
        <end position="284"/>
    </location>
</feature>
<keyword evidence="3" id="KW-1185">Reference proteome</keyword>